<dbReference type="GeneID" id="56587076"/>
<dbReference type="PROSITE" id="PS51257">
    <property type="entry name" value="PROKAR_LIPOPROTEIN"/>
    <property type="match status" value="1"/>
</dbReference>
<evidence type="ECO:0000256" key="1">
    <source>
        <dbReference type="SAM" id="SignalP"/>
    </source>
</evidence>
<dbReference type="RefSeq" id="WP_139426838.1">
    <property type="nucleotide sequence ID" value="NZ_CBCSFY010000012.1"/>
</dbReference>
<dbReference type="Proteomes" id="UP000509246">
    <property type="component" value="Chromosome"/>
</dbReference>
<dbReference type="AlphaFoldDB" id="A0A7L5IQ32"/>
<keyword evidence="3" id="KW-1185">Reference proteome</keyword>
<sequence>MLKNNLFSLVLALFLSACTSGPMQTFIQTSNEGIFLYANKNQSFSLHINNPSKLNTNLEAKLAQKLQNLGLVLNNTSSEYKIYINIVDFKKFSYAQRLLASNARFFYNDFDKIDDVFEMEVENYYLLQVNLQIISKNSTQSTSLLARTAYLSNIDRAKESLEEKIANQIASFFYMQ</sequence>
<evidence type="ECO:0000313" key="3">
    <source>
        <dbReference type="Proteomes" id="UP000509246"/>
    </source>
</evidence>
<keyword evidence="2" id="KW-0449">Lipoprotein</keyword>
<name>A0A7L5IQ32_9BACT</name>
<dbReference type="EMBL" id="CP053825">
    <property type="protein sequence ID" value="QKF80219.1"/>
    <property type="molecule type" value="Genomic_DNA"/>
</dbReference>
<feature type="signal peptide" evidence="1">
    <location>
        <begin position="1"/>
        <end position="19"/>
    </location>
</feature>
<proteinExistence type="predicted"/>
<feature type="chain" id="PRO_5029898599" evidence="1">
    <location>
        <begin position="20"/>
        <end position="176"/>
    </location>
</feature>
<organism evidence="2 3">
    <name type="scientific">Campylobacter armoricus</name>
    <dbReference type="NCBI Taxonomy" id="2505970"/>
    <lineage>
        <taxon>Bacteria</taxon>
        <taxon>Pseudomonadati</taxon>
        <taxon>Campylobacterota</taxon>
        <taxon>Epsilonproteobacteria</taxon>
        <taxon>Campylobacterales</taxon>
        <taxon>Campylobacteraceae</taxon>
        <taxon>Campylobacter</taxon>
    </lineage>
</organism>
<gene>
    <name evidence="2" type="ORF">CARM_1326</name>
</gene>
<keyword evidence="1" id="KW-0732">Signal</keyword>
<accession>A0A7L5IQ32</accession>
<dbReference type="KEGG" id="carm:CARM_1326"/>
<protein>
    <submittedName>
        <fullName evidence="2">Putative lipoprotein</fullName>
    </submittedName>
</protein>
<reference evidence="2 3" key="1">
    <citation type="submission" date="2020-05" db="EMBL/GenBank/DDBJ databases">
        <title>Complete genome sequencing of Campylobacter and Arcobacter type strains.</title>
        <authorList>
            <person name="Miller W.G."/>
            <person name="Yee E."/>
        </authorList>
    </citation>
    <scope>NUCLEOTIDE SEQUENCE [LARGE SCALE GENOMIC DNA]</scope>
    <source>
        <strain evidence="2 3">CCUG 73571</strain>
    </source>
</reference>
<evidence type="ECO:0000313" key="2">
    <source>
        <dbReference type="EMBL" id="QKF80219.1"/>
    </source>
</evidence>